<evidence type="ECO:0000313" key="3">
    <source>
        <dbReference type="EMBL" id="NXT82505.1"/>
    </source>
</evidence>
<dbReference type="AlphaFoldDB" id="A0A7L3FS91"/>
<dbReference type="PANTHER" id="PTHR23167:SF39">
    <property type="entry name" value="[F-ACTIN]-MONOOXYGENASE MICAL2"/>
    <property type="match status" value="1"/>
</dbReference>
<sequence length="125" mass="15241">QAKRTLRRRRKLEKETRQLIKQEELKRLHKAQAIQRQLEELEERQRALEIFGVKLERELRGESDSDTKDETQMLQEWFELVLEKNKLMRYESELLIIAQELELEDHQSRLEQKLREKMAIDGKSK</sequence>
<dbReference type="InterPro" id="IPR022735">
    <property type="entry name" value="bMERB_dom"/>
</dbReference>
<feature type="non-terminal residue" evidence="3">
    <location>
        <position position="125"/>
    </location>
</feature>
<feature type="coiled-coil region" evidence="1">
    <location>
        <begin position="2"/>
        <end position="58"/>
    </location>
</feature>
<keyword evidence="4" id="KW-1185">Reference proteome</keyword>
<dbReference type="PROSITE" id="PS51848">
    <property type="entry name" value="BMERB"/>
    <property type="match status" value="1"/>
</dbReference>
<dbReference type="Pfam" id="PF12130">
    <property type="entry name" value="bMERB_dom"/>
    <property type="match status" value="1"/>
</dbReference>
<reference evidence="3 4" key="1">
    <citation type="submission" date="2019-09" db="EMBL/GenBank/DDBJ databases">
        <title>Bird 10,000 Genomes (B10K) Project - Family phase.</title>
        <authorList>
            <person name="Zhang G."/>
        </authorList>
    </citation>
    <scope>NUCLEOTIDE SEQUENCE [LARGE SCALE GENOMIC DNA]</scope>
    <source>
        <strain evidence="3">B10K-DU-011-47</strain>
        <tissue evidence="3">Mixed tissue sample</tissue>
    </source>
</reference>
<dbReference type="EMBL" id="VZTU01025573">
    <property type="protein sequence ID" value="NXT82505.1"/>
    <property type="molecule type" value="Genomic_DNA"/>
</dbReference>
<comment type="caution">
    <text evidence="3">The sequence shown here is derived from an EMBL/GenBank/DDBJ whole genome shotgun (WGS) entry which is preliminary data.</text>
</comment>
<protein>
    <submittedName>
        <fullName evidence="3">MICLK protein</fullName>
    </submittedName>
</protein>
<proteinExistence type="predicted"/>
<gene>
    <name evidence="3" type="primary">Micalcl</name>
    <name evidence="3" type="ORF">ZAPATR_R06361</name>
</gene>
<keyword evidence="1" id="KW-0175">Coiled coil</keyword>
<organism evidence="3 4">
    <name type="scientific">Zapornia atra</name>
    <name type="common">Henderson crake</name>
    <dbReference type="NCBI Taxonomy" id="2585822"/>
    <lineage>
        <taxon>Eukaryota</taxon>
        <taxon>Metazoa</taxon>
        <taxon>Chordata</taxon>
        <taxon>Craniata</taxon>
        <taxon>Vertebrata</taxon>
        <taxon>Euteleostomi</taxon>
        <taxon>Archelosauria</taxon>
        <taxon>Archosauria</taxon>
        <taxon>Dinosauria</taxon>
        <taxon>Saurischia</taxon>
        <taxon>Theropoda</taxon>
        <taxon>Coelurosauria</taxon>
        <taxon>Aves</taxon>
        <taxon>Neognathae</taxon>
        <taxon>Neoaves</taxon>
        <taxon>Gruiformes</taxon>
        <taxon>Rallidae</taxon>
        <taxon>Zapornia</taxon>
    </lineage>
</organism>
<evidence type="ECO:0000313" key="4">
    <source>
        <dbReference type="Proteomes" id="UP000557426"/>
    </source>
</evidence>
<accession>A0A7L3FS91</accession>
<name>A0A7L3FS91_9GRUI</name>
<evidence type="ECO:0000259" key="2">
    <source>
        <dbReference type="PROSITE" id="PS51848"/>
    </source>
</evidence>
<feature type="domain" description="BMERB" evidence="2">
    <location>
        <begin position="21"/>
        <end position="125"/>
    </location>
</feature>
<dbReference type="SMART" id="SM01203">
    <property type="entry name" value="DUF3585"/>
    <property type="match status" value="1"/>
</dbReference>
<dbReference type="InterPro" id="IPR050540">
    <property type="entry name" value="F-actin_Monoox_Mical"/>
</dbReference>
<dbReference type="Proteomes" id="UP000557426">
    <property type="component" value="Unassembled WGS sequence"/>
</dbReference>
<feature type="non-terminal residue" evidence="3">
    <location>
        <position position="1"/>
    </location>
</feature>
<dbReference type="PANTHER" id="PTHR23167">
    <property type="entry name" value="CALPONIN HOMOLOGY DOMAIN-CONTAINING PROTEIN DDB_G0272472-RELATED"/>
    <property type="match status" value="1"/>
</dbReference>
<evidence type="ECO:0000256" key="1">
    <source>
        <dbReference type="SAM" id="Coils"/>
    </source>
</evidence>